<keyword evidence="1" id="KW-0805">Transcription regulation</keyword>
<gene>
    <name evidence="4" type="ORF">H4Q32_031211</name>
</gene>
<dbReference type="Gene3D" id="1.10.565.10">
    <property type="entry name" value="Retinoid X Receptor"/>
    <property type="match status" value="1"/>
</dbReference>
<organism evidence="4 5">
    <name type="scientific">Labeo rohita</name>
    <name type="common">Indian major carp</name>
    <name type="synonym">Cyprinus rohita</name>
    <dbReference type="NCBI Taxonomy" id="84645"/>
    <lineage>
        <taxon>Eukaryota</taxon>
        <taxon>Metazoa</taxon>
        <taxon>Chordata</taxon>
        <taxon>Craniata</taxon>
        <taxon>Vertebrata</taxon>
        <taxon>Euteleostomi</taxon>
        <taxon>Actinopterygii</taxon>
        <taxon>Neopterygii</taxon>
        <taxon>Teleostei</taxon>
        <taxon>Ostariophysi</taxon>
        <taxon>Cypriniformes</taxon>
        <taxon>Cyprinidae</taxon>
        <taxon>Labeoninae</taxon>
        <taxon>Labeonini</taxon>
        <taxon>Labeo</taxon>
    </lineage>
</organism>
<protein>
    <submittedName>
        <fullName evidence="4">Vitamin D3 receptor A</fullName>
    </submittedName>
</protein>
<dbReference type="Proteomes" id="UP000830375">
    <property type="component" value="Unassembled WGS sequence"/>
</dbReference>
<dbReference type="InterPro" id="IPR035500">
    <property type="entry name" value="NHR-like_dom_sf"/>
</dbReference>
<keyword evidence="2" id="KW-0804">Transcription</keyword>
<sequence length="230" mass="25768">MSDPDFIETRVGVVGKADRYFKRKRIQSHIKEPLCVSRSVGRGQRVKALVLGAVQIPERGVSKRQTCRWQALQSGTRLAPSAGRFAPLRSGKHGSAQQPGTGVRIGTRTERLSCQSASVFTLPPAGRLKNCHPSVVWRPSAPSREPESEPRAGGDQLILTDEEVQRKKELILKRKEEEAAREARKPRLSEEQMQIINTLVEAHHKTYDDSYSDFARFRVSSDSFLKSLPL</sequence>
<evidence type="ECO:0000256" key="1">
    <source>
        <dbReference type="ARBA" id="ARBA00023015"/>
    </source>
</evidence>
<keyword evidence="3 4" id="KW-0675">Receptor</keyword>
<dbReference type="EMBL" id="JACTAM010002628">
    <property type="protein sequence ID" value="KAI2644131.1"/>
    <property type="molecule type" value="Genomic_DNA"/>
</dbReference>
<accession>A0ABQ8L1X0</accession>
<reference evidence="4 5" key="1">
    <citation type="submission" date="2022-01" db="EMBL/GenBank/DDBJ databases">
        <title>A high-quality chromosome-level genome assembly of rohu carp, Labeo rohita.</title>
        <authorList>
            <person name="Arick M.A. II"/>
            <person name="Hsu C.-Y."/>
            <person name="Magbanua Z."/>
            <person name="Pechanova O."/>
            <person name="Grover C."/>
            <person name="Miller E."/>
            <person name="Thrash A."/>
            <person name="Ezzel L."/>
            <person name="Alam S."/>
            <person name="Benzie J."/>
            <person name="Hamilton M."/>
            <person name="Karsi A."/>
            <person name="Lawrence M.L."/>
            <person name="Peterson D.G."/>
        </authorList>
    </citation>
    <scope>NUCLEOTIDE SEQUENCE [LARGE SCALE GENOMIC DNA]</scope>
    <source>
        <strain evidence="5">BAU-BD-2019</strain>
        <tissue evidence="4">Blood</tissue>
    </source>
</reference>
<evidence type="ECO:0000256" key="2">
    <source>
        <dbReference type="ARBA" id="ARBA00023163"/>
    </source>
</evidence>
<keyword evidence="5" id="KW-1185">Reference proteome</keyword>
<name>A0ABQ8L1X0_LABRO</name>
<evidence type="ECO:0000313" key="4">
    <source>
        <dbReference type="EMBL" id="KAI2644131.1"/>
    </source>
</evidence>
<dbReference type="SUPFAM" id="SSF48508">
    <property type="entry name" value="Nuclear receptor ligand-binding domain"/>
    <property type="match status" value="1"/>
</dbReference>
<evidence type="ECO:0000256" key="3">
    <source>
        <dbReference type="ARBA" id="ARBA00023170"/>
    </source>
</evidence>
<comment type="caution">
    <text evidence="4">The sequence shown here is derived from an EMBL/GenBank/DDBJ whole genome shotgun (WGS) entry which is preliminary data.</text>
</comment>
<evidence type="ECO:0000313" key="5">
    <source>
        <dbReference type="Proteomes" id="UP000830375"/>
    </source>
</evidence>
<proteinExistence type="predicted"/>